<comment type="similarity">
    <text evidence="1">Belongs to the ComF/GntX family.</text>
</comment>
<proteinExistence type="inferred from homology"/>
<name>A0A6J6C586_9ZZZZ</name>
<organism evidence="2">
    <name type="scientific">freshwater metagenome</name>
    <dbReference type="NCBI Taxonomy" id="449393"/>
    <lineage>
        <taxon>unclassified sequences</taxon>
        <taxon>metagenomes</taxon>
        <taxon>ecological metagenomes</taxon>
    </lineage>
</organism>
<dbReference type="PANTHER" id="PTHR47505:SF1">
    <property type="entry name" value="DNA UTILIZATION PROTEIN YHGH"/>
    <property type="match status" value="1"/>
</dbReference>
<dbReference type="AlphaFoldDB" id="A0A6J6C586"/>
<dbReference type="InterPro" id="IPR029057">
    <property type="entry name" value="PRTase-like"/>
</dbReference>
<dbReference type="SUPFAM" id="SSF53271">
    <property type="entry name" value="PRTase-like"/>
    <property type="match status" value="1"/>
</dbReference>
<dbReference type="InterPro" id="IPR051910">
    <property type="entry name" value="ComF/GntX_DNA_util-trans"/>
</dbReference>
<reference evidence="2" key="1">
    <citation type="submission" date="2020-05" db="EMBL/GenBank/DDBJ databases">
        <authorList>
            <person name="Chiriac C."/>
            <person name="Salcher M."/>
            <person name="Ghai R."/>
            <person name="Kavagutti S V."/>
        </authorList>
    </citation>
    <scope>NUCLEOTIDE SEQUENCE</scope>
</reference>
<protein>
    <submittedName>
        <fullName evidence="2">Unannotated protein</fullName>
    </submittedName>
</protein>
<gene>
    <name evidence="2" type="ORF">UFOPK1505_00494</name>
</gene>
<dbReference type="Gene3D" id="3.40.50.2020">
    <property type="match status" value="1"/>
</dbReference>
<evidence type="ECO:0000313" key="2">
    <source>
        <dbReference type="EMBL" id="CAB4546107.1"/>
    </source>
</evidence>
<dbReference type="InterPro" id="IPR000836">
    <property type="entry name" value="PRTase_dom"/>
</dbReference>
<accession>A0A6J6C586</accession>
<dbReference type="EMBL" id="CAEZSS010000075">
    <property type="protein sequence ID" value="CAB4546107.1"/>
    <property type="molecule type" value="Genomic_DNA"/>
</dbReference>
<dbReference type="PANTHER" id="PTHR47505">
    <property type="entry name" value="DNA UTILIZATION PROTEIN YHGH"/>
    <property type="match status" value="1"/>
</dbReference>
<evidence type="ECO:0000256" key="1">
    <source>
        <dbReference type="ARBA" id="ARBA00008007"/>
    </source>
</evidence>
<sequence length="91" mass="9812">MSLTAKYFPLLGLAKKSKDQSNLNSRERLVNMKNAFIVNNSLNSQDGIFLIDDLITTGASIMEGVRAVGEAKITVNGIITACAVGRNSLIR</sequence>
<dbReference type="CDD" id="cd06223">
    <property type="entry name" value="PRTases_typeI"/>
    <property type="match status" value="1"/>
</dbReference>